<evidence type="ECO:0000256" key="8">
    <source>
        <dbReference type="ARBA" id="ARBA00022946"/>
    </source>
</evidence>
<evidence type="ECO:0000256" key="4">
    <source>
        <dbReference type="ARBA" id="ARBA00022640"/>
    </source>
</evidence>
<dbReference type="GO" id="GO:0016020">
    <property type="term" value="C:membrane"/>
    <property type="evidence" value="ECO:0007669"/>
    <property type="project" value="UniProtKB-SubCell"/>
</dbReference>
<feature type="domain" description="Rieske" evidence="15">
    <location>
        <begin position="485"/>
        <end position="576"/>
    </location>
</feature>
<keyword evidence="13" id="KW-0472">Membrane</keyword>
<feature type="region of interest" description="Disordered" evidence="14">
    <location>
        <begin position="270"/>
        <end position="294"/>
    </location>
</feature>
<keyword evidence="7" id="KW-0479">Metal-binding</keyword>
<dbReference type="Gene3D" id="2.102.10.10">
    <property type="entry name" value="Rieske [2Fe-2S] iron-sulphur domain"/>
    <property type="match status" value="2"/>
</dbReference>
<proteinExistence type="predicted"/>
<evidence type="ECO:0000313" key="17">
    <source>
        <dbReference type="Proteomes" id="UP001314170"/>
    </source>
</evidence>
<dbReference type="GO" id="GO:0046872">
    <property type="term" value="F:metal ion binding"/>
    <property type="evidence" value="ECO:0007669"/>
    <property type="project" value="UniProtKB-KW"/>
</dbReference>
<keyword evidence="17" id="KW-1185">Reference proteome</keyword>
<dbReference type="Pfam" id="PF00355">
    <property type="entry name" value="Rieske"/>
    <property type="match status" value="2"/>
</dbReference>
<organism evidence="16 17">
    <name type="scientific">Dovyalis caffra</name>
    <dbReference type="NCBI Taxonomy" id="77055"/>
    <lineage>
        <taxon>Eukaryota</taxon>
        <taxon>Viridiplantae</taxon>
        <taxon>Streptophyta</taxon>
        <taxon>Embryophyta</taxon>
        <taxon>Tracheophyta</taxon>
        <taxon>Spermatophyta</taxon>
        <taxon>Magnoliopsida</taxon>
        <taxon>eudicotyledons</taxon>
        <taxon>Gunneridae</taxon>
        <taxon>Pentapetalae</taxon>
        <taxon>rosids</taxon>
        <taxon>fabids</taxon>
        <taxon>Malpighiales</taxon>
        <taxon>Salicaceae</taxon>
        <taxon>Flacourtieae</taxon>
        <taxon>Dovyalis</taxon>
    </lineage>
</organism>
<evidence type="ECO:0000256" key="5">
    <source>
        <dbReference type="ARBA" id="ARBA00022692"/>
    </source>
</evidence>
<evidence type="ECO:0000256" key="2">
    <source>
        <dbReference type="ARBA" id="ARBA00004370"/>
    </source>
</evidence>
<protein>
    <recommendedName>
        <fullName evidence="15">Rieske domain-containing protein</fullName>
    </recommendedName>
</protein>
<evidence type="ECO:0000256" key="13">
    <source>
        <dbReference type="ARBA" id="ARBA00023136"/>
    </source>
</evidence>
<dbReference type="Proteomes" id="UP001314170">
    <property type="component" value="Unassembled WGS sequence"/>
</dbReference>
<evidence type="ECO:0000256" key="1">
    <source>
        <dbReference type="ARBA" id="ARBA00004229"/>
    </source>
</evidence>
<dbReference type="InterPro" id="IPR036922">
    <property type="entry name" value="Rieske_2Fe-2S_sf"/>
</dbReference>
<keyword evidence="5" id="KW-0812">Transmembrane</keyword>
<dbReference type="InterPro" id="IPR017941">
    <property type="entry name" value="Rieske_2Fe-2S"/>
</dbReference>
<dbReference type="Gene3D" id="3.90.380.10">
    <property type="entry name" value="Naphthalene 1,2-dioxygenase Alpha Subunit, Chain A, domain 1"/>
    <property type="match status" value="1"/>
</dbReference>
<keyword evidence="10" id="KW-0560">Oxidoreductase</keyword>
<evidence type="ECO:0000256" key="11">
    <source>
        <dbReference type="ARBA" id="ARBA00023004"/>
    </source>
</evidence>
<feature type="domain" description="Rieske" evidence="15">
    <location>
        <begin position="88"/>
        <end position="189"/>
    </location>
</feature>
<keyword evidence="8" id="KW-0809">Transit peptide</keyword>
<dbReference type="InterPro" id="IPR050584">
    <property type="entry name" value="Cholesterol_7-desaturase"/>
</dbReference>
<dbReference type="GO" id="GO:0051537">
    <property type="term" value="F:2 iron, 2 sulfur cluster binding"/>
    <property type="evidence" value="ECO:0007669"/>
    <property type="project" value="UniProtKB-KW"/>
</dbReference>
<dbReference type="PANTHER" id="PTHR21266:SF32">
    <property type="entry name" value="CHOLESTEROL 7-DESATURASE NVD"/>
    <property type="match status" value="1"/>
</dbReference>
<evidence type="ECO:0000256" key="10">
    <source>
        <dbReference type="ARBA" id="ARBA00023002"/>
    </source>
</evidence>
<evidence type="ECO:0000259" key="15">
    <source>
        <dbReference type="PROSITE" id="PS51296"/>
    </source>
</evidence>
<keyword evidence="11" id="KW-0408">Iron</keyword>
<keyword evidence="6" id="KW-0001">2Fe-2S</keyword>
<evidence type="ECO:0000256" key="3">
    <source>
        <dbReference type="ARBA" id="ARBA00022528"/>
    </source>
</evidence>
<keyword evidence="4" id="KW-0934">Plastid</keyword>
<name>A0AAV1RTP7_9ROSI</name>
<evidence type="ECO:0000256" key="7">
    <source>
        <dbReference type="ARBA" id="ARBA00022723"/>
    </source>
</evidence>
<keyword evidence="12" id="KW-0411">Iron-sulfur</keyword>
<evidence type="ECO:0000256" key="14">
    <source>
        <dbReference type="SAM" id="MobiDB-lite"/>
    </source>
</evidence>
<dbReference type="SUPFAM" id="SSF50022">
    <property type="entry name" value="ISP domain"/>
    <property type="match status" value="2"/>
</dbReference>
<keyword evidence="3" id="KW-0150">Chloroplast</keyword>
<dbReference type="GO" id="GO:0009507">
    <property type="term" value="C:chloroplast"/>
    <property type="evidence" value="ECO:0007669"/>
    <property type="project" value="UniProtKB-SubCell"/>
</dbReference>
<sequence>MEALLAPVPSAHFSIIPTTHHKPLSSKPRFLSPKLNAVPILSISPGSNNISKSKVFSTISSSFPVSAEEEPETAEKGEEKNFDWSSQWYPVMPVCDLDKRVPHAKRVMGLDIVVWWDRNESEWRVFNDACPHRLAPLSEGRIDQRGRLQCVYHGWCFNGSGECKFIPQAPPDGPLASRYHGITDDHLEYDCLEGSSGDSDRLYLLQIVGWDLISVIFHRSESCLTDISMPLFSPEYKHILLTKQPPYISELDDPSYTKVMTAREFPFGLPSNQGNVADQVNGSVSSDGSSKDSSSHQRRELLVFFCVPVGPGKSRLIFTLPRNFGVWSNRIIPRWVFHLKQNRILDSDLYLLHIQERKMIDVGPSNWQKAYFVPTKSDAQVVAFRKWLQKYSGGQINWGGKFSGALPPTPPKEQLMDRYWSHVVNCRSCSLAYKGFNALEIMLQVISIGSIGVDAATKQNLIVLTKEEPETAENEEERFDWFSQWHPVMPVCDLDKRVPHAKRVIGLDIVVWWDRNESEWRVFNDACPHRLAPLSEGRIDQRLQCLYHGWCFNGSGECKFIPQAPPDGPPHVHINNKACVSFYPSTEQNGILLFWPNSDPQFKDIHLKKMPPYIPELDDPSYTNMMGNRDMPYGYEILVENLMDPAQVPYAHYGLQKMPQPKSR</sequence>
<feature type="compositionally biased region" description="Polar residues" evidence="14">
    <location>
        <begin position="270"/>
        <end position="281"/>
    </location>
</feature>
<evidence type="ECO:0000256" key="12">
    <source>
        <dbReference type="ARBA" id="ARBA00023014"/>
    </source>
</evidence>
<dbReference type="Pfam" id="PF08417">
    <property type="entry name" value="PaO"/>
    <property type="match status" value="1"/>
</dbReference>
<dbReference type="GO" id="GO:0010277">
    <property type="term" value="F:chlorophyllide a oxygenase activity"/>
    <property type="evidence" value="ECO:0007669"/>
    <property type="project" value="InterPro"/>
</dbReference>
<dbReference type="AlphaFoldDB" id="A0AAV1RTP7"/>
<evidence type="ECO:0000313" key="16">
    <source>
        <dbReference type="EMBL" id="CAK7339111.1"/>
    </source>
</evidence>
<comment type="subcellular location">
    <subcellularLocation>
        <location evidence="2">Membrane</location>
    </subcellularLocation>
    <subcellularLocation>
        <location evidence="1">Plastid</location>
        <location evidence="1">Chloroplast</location>
    </subcellularLocation>
</comment>
<gene>
    <name evidence="16" type="ORF">DCAF_LOCUS14159</name>
</gene>
<evidence type="ECO:0000256" key="6">
    <source>
        <dbReference type="ARBA" id="ARBA00022714"/>
    </source>
</evidence>
<dbReference type="EMBL" id="CAWUPB010001157">
    <property type="protein sequence ID" value="CAK7339111.1"/>
    <property type="molecule type" value="Genomic_DNA"/>
</dbReference>
<keyword evidence="9" id="KW-1133">Transmembrane helix</keyword>
<dbReference type="InterPro" id="IPR013626">
    <property type="entry name" value="PaO"/>
</dbReference>
<dbReference type="SUPFAM" id="SSF55961">
    <property type="entry name" value="Bet v1-like"/>
    <property type="match status" value="2"/>
</dbReference>
<dbReference type="PANTHER" id="PTHR21266">
    <property type="entry name" value="IRON-SULFUR DOMAIN CONTAINING PROTEIN"/>
    <property type="match status" value="1"/>
</dbReference>
<accession>A0AAV1RTP7</accession>
<reference evidence="16 17" key="1">
    <citation type="submission" date="2024-01" db="EMBL/GenBank/DDBJ databases">
        <authorList>
            <person name="Waweru B."/>
        </authorList>
    </citation>
    <scope>NUCLEOTIDE SEQUENCE [LARGE SCALE GENOMIC DNA]</scope>
</reference>
<dbReference type="PROSITE" id="PS51296">
    <property type="entry name" value="RIESKE"/>
    <property type="match status" value="2"/>
</dbReference>
<evidence type="ECO:0000256" key="9">
    <source>
        <dbReference type="ARBA" id="ARBA00022989"/>
    </source>
</evidence>
<comment type="caution">
    <text evidence="16">The sequence shown here is derived from an EMBL/GenBank/DDBJ whole genome shotgun (WGS) entry which is preliminary data.</text>
</comment>